<dbReference type="AlphaFoldDB" id="A0A3Q2HHD6"/>
<proteinExistence type="predicted"/>
<dbReference type="InterPro" id="IPR000436">
    <property type="entry name" value="Sushi_SCR_CCP_dom"/>
</dbReference>
<name>A0A3Q2HHD6_HORSE</name>
<reference evidence="6 7" key="1">
    <citation type="journal article" date="2009" name="Science">
        <title>Genome sequence, comparative analysis, and population genetics of the domestic horse.</title>
        <authorList>
            <consortium name="Broad Institute Genome Sequencing Platform"/>
            <consortium name="Broad Institute Whole Genome Assembly Team"/>
            <person name="Wade C.M."/>
            <person name="Giulotto E."/>
            <person name="Sigurdsson S."/>
            <person name="Zoli M."/>
            <person name="Gnerre S."/>
            <person name="Imsland F."/>
            <person name="Lear T.L."/>
            <person name="Adelson D.L."/>
            <person name="Bailey E."/>
            <person name="Bellone R.R."/>
            <person name="Bloecker H."/>
            <person name="Distl O."/>
            <person name="Edgar R.C."/>
            <person name="Garber M."/>
            <person name="Leeb T."/>
            <person name="Mauceli E."/>
            <person name="MacLeod J.N."/>
            <person name="Penedo M.C.T."/>
            <person name="Raison J.M."/>
            <person name="Sharpe T."/>
            <person name="Vogel J."/>
            <person name="Andersson L."/>
            <person name="Antczak D.F."/>
            <person name="Biagi T."/>
            <person name="Binns M.M."/>
            <person name="Chowdhary B.P."/>
            <person name="Coleman S.J."/>
            <person name="Della Valle G."/>
            <person name="Fryc S."/>
            <person name="Guerin G."/>
            <person name="Hasegawa T."/>
            <person name="Hill E.W."/>
            <person name="Jurka J."/>
            <person name="Kiialainen A."/>
            <person name="Lindgren G."/>
            <person name="Liu J."/>
            <person name="Magnani E."/>
            <person name="Mickelson J.R."/>
            <person name="Murray J."/>
            <person name="Nergadze S.G."/>
            <person name="Onofrio R."/>
            <person name="Pedroni S."/>
            <person name="Piras M.F."/>
            <person name="Raudsepp T."/>
            <person name="Rocchi M."/>
            <person name="Roeed K.H."/>
            <person name="Ryder O.A."/>
            <person name="Searle S."/>
            <person name="Skow L."/>
            <person name="Swinburne J.E."/>
            <person name="Syvaenen A.C."/>
            <person name="Tozaki T."/>
            <person name="Valberg S.J."/>
            <person name="Vaudin M."/>
            <person name="White J.R."/>
            <person name="Zody M.C."/>
            <person name="Lander E.S."/>
            <person name="Lindblad-Toh K."/>
        </authorList>
    </citation>
    <scope>NUCLEOTIDE SEQUENCE [LARGE SCALE GENOMIC DNA]</scope>
    <source>
        <strain evidence="6 7">Thoroughbred</strain>
    </source>
</reference>
<dbReference type="STRING" id="9796.ENSECAP00000032632"/>
<evidence type="ECO:0000256" key="1">
    <source>
        <dbReference type="ARBA" id="ARBA00022659"/>
    </source>
</evidence>
<evidence type="ECO:0000259" key="5">
    <source>
        <dbReference type="PROSITE" id="PS50923"/>
    </source>
</evidence>
<sequence>IPNSNNVFLDPRGKCGPPPPIDNGDITTFPSPAYPPGSTVEYQCQSLHQLQGNRIITCRNGEWTKPPKCLDPCVVSPEMMEKRNIELRWMGEKKLYSETGDVVEFACKPGYRRKTDSEEFRTTCREGKLKYPTCERQ</sequence>
<evidence type="ECO:0000256" key="2">
    <source>
        <dbReference type="ARBA" id="ARBA00022729"/>
    </source>
</evidence>
<dbReference type="SUPFAM" id="SSF57535">
    <property type="entry name" value="Complement control module/SCR domain"/>
    <property type="match status" value="2"/>
</dbReference>
<dbReference type="PANTHER" id="PTHR45785">
    <property type="entry name" value="COMPLEMENT FACTOR H-RELATED"/>
    <property type="match status" value="1"/>
</dbReference>
<dbReference type="PANTHER" id="PTHR45785:SF7">
    <property type="entry name" value="COMPLEMENT FACTOR H"/>
    <property type="match status" value="1"/>
</dbReference>
<dbReference type="Proteomes" id="UP000002281">
    <property type="component" value="Chromosome 30"/>
</dbReference>
<evidence type="ECO:0000313" key="7">
    <source>
        <dbReference type="Proteomes" id="UP000002281"/>
    </source>
</evidence>
<feature type="disulfide bond" evidence="4">
    <location>
        <begin position="15"/>
        <end position="58"/>
    </location>
</feature>
<protein>
    <recommendedName>
        <fullName evidence="5">Sushi domain-containing protein</fullName>
    </recommendedName>
</protein>
<keyword evidence="2" id="KW-0732">Signal</keyword>
<dbReference type="FunFam" id="2.10.70.10:FF:000026">
    <property type="entry name" value="Complement inhibitory factor H"/>
    <property type="match status" value="1"/>
</dbReference>
<dbReference type="PaxDb" id="9796-ENSECAP00000032632"/>
<comment type="caution">
    <text evidence="4">Lacks conserved residue(s) required for the propagation of feature annotation.</text>
</comment>
<dbReference type="Bgee" id="ENSECAG00000028535">
    <property type="expression patterns" value="Expressed in liver and 14 other cell types or tissues"/>
</dbReference>
<dbReference type="CDD" id="cd00033">
    <property type="entry name" value="CCP"/>
    <property type="match status" value="1"/>
</dbReference>
<keyword evidence="3 4" id="KW-1015">Disulfide bond</keyword>
<dbReference type="SMART" id="SM00032">
    <property type="entry name" value="CCP"/>
    <property type="match status" value="2"/>
</dbReference>
<dbReference type="FunFam" id="2.10.70.10:FF:000060">
    <property type="entry name" value="Complement inhibitory factor H"/>
    <property type="match status" value="1"/>
</dbReference>
<accession>A0A3Q2HHD6</accession>
<dbReference type="GeneTree" id="ENSGT00940000154386"/>
<evidence type="ECO:0000256" key="3">
    <source>
        <dbReference type="ARBA" id="ARBA00023157"/>
    </source>
</evidence>
<evidence type="ECO:0000313" key="6">
    <source>
        <dbReference type="Ensembl" id="ENSECAP00000032632.2"/>
    </source>
</evidence>
<dbReference type="InParanoid" id="A0A3Q2HHD6"/>
<keyword evidence="7" id="KW-1185">Reference proteome</keyword>
<organism evidence="6 7">
    <name type="scientific">Equus caballus</name>
    <name type="common">Horse</name>
    <dbReference type="NCBI Taxonomy" id="9796"/>
    <lineage>
        <taxon>Eukaryota</taxon>
        <taxon>Metazoa</taxon>
        <taxon>Chordata</taxon>
        <taxon>Craniata</taxon>
        <taxon>Vertebrata</taxon>
        <taxon>Euteleostomi</taxon>
        <taxon>Mammalia</taxon>
        <taxon>Eutheria</taxon>
        <taxon>Laurasiatheria</taxon>
        <taxon>Perissodactyla</taxon>
        <taxon>Equidae</taxon>
        <taxon>Equus</taxon>
    </lineage>
</organism>
<dbReference type="InterPro" id="IPR035976">
    <property type="entry name" value="Sushi/SCR/CCP_sf"/>
</dbReference>
<dbReference type="InterPro" id="IPR051503">
    <property type="entry name" value="ComplSys_Reg/VirEntry_Med"/>
</dbReference>
<keyword evidence="1 4" id="KW-0768">Sushi</keyword>
<dbReference type="Gene3D" id="2.10.70.10">
    <property type="entry name" value="Complement Module, domain 1"/>
    <property type="match status" value="2"/>
</dbReference>
<dbReference type="Pfam" id="PF00084">
    <property type="entry name" value="Sushi"/>
    <property type="match status" value="2"/>
</dbReference>
<reference evidence="6" key="2">
    <citation type="submission" date="2025-08" db="UniProtKB">
        <authorList>
            <consortium name="Ensembl"/>
        </authorList>
    </citation>
    <scope>IDENTIFICATION</scope>
    <source>
        <strain evidence="6">Thoroughbred</strain>
    </source>
</reference>
<feature type="domain" description="Sushi" evidence="5">
    <location>
        <begin position="13"/>
        <end position="71"/>
    </location>
</feature>
<dbReference type="PROSITE" id="PS50923">
    <property type="entry name" value="SUSHI"/>
    <property type="match status" value="1"/>
</dbReference>
<evidence type="ECO:0000256" key="4">
    <source>
        <dbReference type="PROSITE-ProRule" id="PRU00302"/>
    </source>
</evidence>
<reference evidence="6" key="3">
    <citation type="submission" date="2025-09" db="UniProtKB">
        <authorList>
            <consortium name="Ensembl"/>
        </authorList>
    </citation>
    <scope>IDENTIFICATION</scope>
    <source>
        <strain evidence="6">Thoroughbred</strain>
    </source>
</reference>
<dbReference type="Ensembl" id="ENSECAT00000064300.2">
    <property type="protein sequence ID" value="ENSECAP00000032632.2"/>
    <property type="gene ID" value="ENSECAG00000028535.2"/>
</dbReference>